<keyword evidence="1" id="KW-0812">Transmembrane</keyword>
<keyword evidence="1" id="KW-1133">Transmembrane helix</keyword>
<evidence type="ECO:0000256" key="1">
    <source>
        <dbReference type="SAM" id="Phobius"/>
    </source>
</evidence>
<sequence>MKNKKFNITRFIISIICGSGIIFISTAFFAVGYMPSSIPMSIIGLITLLLSAFVFLYLGLETD</sequence>
<reference evidence="2" key="1">
    <citation type="journal article" date="2015" name="Nature">
        <title>Complex archaea that bridge the gap between prokaryotes and eukaryotes.</title>
        <authorList>
            <person name="Spang A."/>
            <person name="Saw J.H."/>
            <person name="Jorgensen S.L."/>
            <person name="Zaremba-Niedzwiedzka K."/>
            <person name="Martijn J."/>
            <person name="Lind A.E."/>
            <person name="van Eijk R."/>
            <person name="Schleper C."/>
            <person name="Guy L."/>
            <person name="Ettema T.J."/>
        </authorList>
    </citation>
    <scope>NUCLEOTIDE SEQUENCE</scope>
</reference>
<dbReference type="AlphaFoldDB" id="A0A0F9HTU3"/>
<feature type="transmembrane region" description="Helical" evidence="1">
    <location>
        <begin position="12"/>
        <end position="34"/>
    </location>
</feature>
<proteinExistence type="predicted"/>
<organism evidence="2">
    <name type="scientific">marine sediment metagenome</name>
    <dbReference type="NCBI Taxonomy" id="412755"/>
    <lineage>
        <taxon>unclassified sequences</taxon>
        <taxon>metagenomes</taxon>
        <taxon>ecological metagenomes</taxon>
    </lineage>
</organism>
<evidence type="ECO:0000313" key="2">
    <source>
        <dbReference type="EMBL" id="KKM18811.1"/>
    </source>
</evidence>
<gene>
    <name evidence="2" type="ORF">LCGC14_1661870</name>
</gene>
<keyword evidence="1" id="KW-0472">Membrane</keyword>
<accession>A0A0F9HTU3</accession>
<name>A0A0F9HTU3_9ZZZZ</name>
<comment type="caution">
    <text evidence="2">The sequence shown here is derived from an EMBL/GenBank/DDBJ whole genome shotgun (WGS) entry which is preliminary data.</text>
</comment>
<dbReference type="EMBL" id="LAZR01014138">
    <property type="protein sequence ID" value="KKM18811.1"/>
    <property type="molecule type" value="Genomic_DNA"/>
</dbReference>
<protein>
    <submittedName>
        <fullName evidence="2">Uncharacterized protein</fullName>
    </submittedName>
</protein>
<feature type="transmembrane region" description="Helical" evidence="1">
    <location>
        <begin position="40"/>
        <end position="60"/>
    </location>
</feature>